<organism evidence="1">
    <name type="scientific">mine drainage metagenome</name>
    <dbReference type="NCBI Taxonomy" id="410659"/>
    <lineage>
        <taxon>unclassified sequences</taxon>
        <taxon>metagenomes</taxon>
        <taxon>ecological metagenomes</taxon>
    </lineage>
</organism>
<dbReference type="InterPro" id="IPR043129">
    <property type="entry name" value="ATPase_NBD"/>
</dbReference>
<name>A0A1J5Q9C5_9ZZZZ</name>
<accession>A0A1J5Q9C5</accession>
<dbReference type="Gene3D" id="3.30.420.40">
    <property type="match status" value="2"/>
</dbReference>
<evidence type="ECO:0000313" key="1">
    <source>
        <dbReference type="EMBL" id="OIQ76607.1"/>
    </source>
</evidence>
<comment type="caution">
    <text evidence="1">The sequence shown here is derived from an EMBL/GenBank/DDBJ whole genome shotgun (WGS) entry which is preliminary data.</text>
</comment>
<dbReference type="AlphaFoldDB" id="A0A1J5Q9C5"/>
<protein>
    <submittedName>
        <fullName evidence="1">Competence protein A</fullName>
    </submittedName>
</protein>
<dbReference type="Gene3D" id="3.30.1490.300">
    <property type="match status" value="1"/>
</dbReference>
<reference evidence="1" key="1">
    <citation type="submission" date="2016-10" db="EMBL/GenBank/DDBJ databases">
        <title>Sequence of Gallionella enrichment culture.</title>
        <authorList>
            <person name="Poehlein A."/>
            <person name="Muehling M."/>
            <person name="Daniel R."/>
        </authorList>
    </citation>
    <scope>NUCLEOTIDE SEQUENCE</scope>
</reference>
<proteinExistence type="predicted"/>
<dbReference type="EMBL" id="MLJW01001822">
    <property type="protein sequence ID" value="OIQ76607.1"/>
    <property type="molecule type" value="Genomic_DNA"/>
</dbReference>
<gene>
    <name evidence="1" type="ORF">GALL_417140</name>
</gene>
<sequence>MRFFTERKRPGWLALGTTNRGACVAHVAGMRSGKPAVQLCELRPEMLSDAAGARSLVNRFELAMRHCALLLNVHEYQLLQVEAPAVPEAELKQAVRWKLKDMIDYPVEQATLDVLDIPGDASSPARVRYVHAVAARSGLIRDYMERLMVHGGAALEAIDIPEMAQRNVAARLEESGHGLAMLSFSDDGGLLTFTAGGELFYARQIETGLPQLMVDDEERRSQTFDRVALELQRSLDSFERQFPHVGVNRLLLAPFPARAEFREFLASYLGLRVETFDLADVFDFGSVAAPDGLDVQAQMFGVLGAALRGCAA</sequence>
<dbReference type="SUPFAM" id="SSF53067">
    <property type="entry name" value="Actin-like ATPase domain"/>
    <property type="match status" value="1"/>
</dbReference>